<dbReference type="EMBL" id="CP017839">
    <property type="protein sequence ID" value="APB01066.1"/>
    <property type="molecule type" value="Genomic_DNA"/>
</dbReference>
<dbReference type="Proteomes" id="UP000037179">
    <property type="component" value="Unassembled WGS sequence"/>
</dbReference>
<evidence type="ECO:0000313" key="6">
    <source>
        <dbReference type="Proteomes" id="UP000180166"/>
    </source>
</evidence>
<evidence type="ECO:0000259" key="2">
    <source>
        <dbReference type="Pfam" id="PF01243"/>
    </source>
</evidence>
<dbReference type="InterPro" id="IPR011576">
    <property type="entry name" value="Pyridox_Oxase_N"/>
</dbReference>
<dbReference type="AlphaFoldDB" id="A0A0B8ND70"/>
<reference evidence="3 6" key="3">
    <citation type="submission" date="2016-10" db="EMBL/GenBank/DDBJ databases">
        <title>Genome sequence of Nocardia seriolae strain EM150506, isolated from Anguila japonica.</title>
        <authorList>
            <person name="Han H.-J."/>
        </authorList>
    </citation>
    <scope>NUCLEOTIDE SEQUENCE [LARGE SCALE GENOMIC DNA]</scope>
    <source>
        <strain evidence="3 6">EM150506</strain>
    </source>
</reference>
<dbReference type="PANTHER" id="PTHR35176">
    <property type="entry name" value="HEME OXYGENASE HI_0854-RELATED"/>
    <property type="match status" value="1"/>
</dbReference>
<keyword evidence="5" id="KW-1185">Reference proteome</keyword>
<evidence type="ECO:0000256" key="1">
    <source>
        <dbReference type="ARBA" id="ARBA00023002"/>
    </source>
</evidence>
<dbReference type="GO" id="GO:0070967">
    <property type="term" value="F:coenzyme F420 binding"/>
    <property type="evidence" value="ECO:0007669"/>
    <property type="project" value="TreeGrafter"/>
</dbReference>
<organism evidence="4 5">
    <name type="scientific">Nocardia seriolae</name>
    <dbReference type="NCBI Taxonomy" id="37332"/>
    <lineage>
        <taxon>Bacteria</taxon>
        <taxon>Bacillati</taxon>
        <taxon>Actinomycetota</taxon>
        <taxon>Actinomycetes</taxon>
        <taxon>Mycobacteriales</taxon>
        <taxon>Nocardiaceae</taxon>
        <taxon>Nocardia</taxon>
    </lineage>
</organism>
<dbReference type="GO" id="GO:0005829">
    <property type="term" value="C:cytosol"/>
    <property type="evidence" value="ECO:0007669"/>
    <property type="project" value="TreeGrafter"/>
</dbReference>
<name>A0A0B8ND70_9NOCA</name>
<protein>
    <recommendedName>
        <fullName evidence="2">Pyridoxamine 5'-phosphate oxidase N-terminal domain-containing protein</fullName>
    </recommendedName>
</protein>
<dbReference type="Proteomes" id="UP000180166">
    <property type="component" value="Chromosome"/>
</dbReference>
<keyword evidence="1" id="KW-0560">Oxidoreductase</keyword>
<feature type="domain" description="Pyridoxamine 5'-phosphate oxidase N-terminal" evidence="2">
    <location>
        <begin position="8"/>
        <end position="117"/>
    </location>
</feature>
<sequence length="162" mass="18518">MNPDDPDAVDILRRAMVARTATVSRTGRPHVNPLYFVYGNGEIYLGTSERTLAAMNARANPRVTVLFNVESAPNDRRVLRISGRATVRTDSGLRRWYLRRDVWKYFVNWRGFSNAIMHARLLFLVRHYLSSGSSDRMCVLEVLPETAELLTAPERVRNPEAL</sequence>
<proteinExistence type="predicted"/>
<dbReference type="RefSeq" id="WP_033088257.1">
    <property type="nucleotide sequence ID" value="NZ_AP017900.1"/>
</dbReference>
<dbReference type="KEGG" id="nsr:NS506_07039"/>
<dbReference type="PANTHER" id="PTHR35176:SF6">
    <property type="entry name" value="HEME OXYGENASE HI_0854-RELATED"/>
    <property type="match status" value="1"/>
</dbReference>
<dbReference type="OrthoDB" id="157302at2"/>
<reference evidence="5" key="1">
    <citation type="submission" date="2015-07" db="EMBL/GenBank/DDBJ databases">
        <title>Nocardia seriolae U-1 whole genome shotgun sequence.</title>
        <authorList>
            <person name="Imajoh M."/>
            <person name="Fukumoto Y."/>
            <person name="Sukeda M."/>
            <person name="Yamane J."/>
            <person name="Yamasaki K."/>
            <person name="Shimizu M."/>
            <person name="Ohnishi K."/>
            <person name="Oshima S."/>
        </authorList>
    </citation>
    <scope>NUCLEOTIDE SEQUENCE [LARGE SCALE GENOMIC DNA]</scope>
    <source>
        <strain evidence="5">U-1</strain>
    </source>
</reference>
<evidence type="ECO:0000313" key="3">
    <source>
        <dbReference type="EMBL" id="APB01066.1"/>
    </source>
</evidence>
<dbReference type="EMBL" id="BBYQ01000058">
    <property type="protein sequence ID" value="GAP29551.1"/>
    <property type="molecule type" value="Genomic_DNA"/>
</dbReference>
<dbReference type="Gene3D" id="2.30.110.10">
    <property type="entry name" value="Electron Transport, Fmn-binding Protein, Chain A"/>
    <property type="match status" value="1"/>
</dbReference>
<dbReference type="SUPFAM" id="SSF50475">
    <property type="entry name" value="FMN-binding split barrel"/>
    <property type="match status" value="1"/>
</dbReference>
<dbReference type="GO" id="GO:0016627">
    <property type="term" value="F:oxidoreductase activity, acting on the CH-CH group of donors"/>
    <property type="evidence" value="ECO:0007669"/>
    <property type="project" value="TreeGrafter"/>
</dbReference>
<evidence type="ECO:0000313" key="4">
    <source>
        <dbReference type="EMBL" id="GAP29551.1"/>
    </source>
</evidence>
<gene>
    <name evidence="3" type="ORF">NS506_07039</name>
    <name evidence="4" type="ORF">NSK11_contig00058-0045</name>
</gene>
<reference evidence="4 5" key="2">
    <citation type="journal article" date="2016" name="Genome Announc.">
        <title>Draft Genome Sequence of Erythromycin- and Oxytetracycline-Sensitive Nocardia seriolae Strain U-1 (NBRC 110359).</title>
        <authorList>
            <person name="Imajoh M."/>
            <person name="Sukeda M."/>
            <person name="Shimizu M."/>
            <person name="Yamane J."/>
            <person name="Ohnishi K."/>
            <person name="Oshima S."/>
        </authorList>
    </citation>
    <scope>NUCLEOTIDE SEQUENCE [LARGE SCALE GENOMIC DNA]</scope>
    <source>
        <strain evidence="4 5">U-1</strain>
    </source>
</reference>
<dbReference type="InterPro" id="IPR012349">
    <property type="entry name" value="Split_barrel_FMN-bd"/>
</dbReference>
<accession>A0A0B8ND70</accession>
<dbReference type="InterPro" id="IPR052019">
    <property type="entry name" value="F420H2_bilvrd_red/Heme_oxyg"/>
</dbReference>
<dbReference type="GeneID" id="93369930"/>
<evidence type="ECO:0000313" key="5">
    <source>
        <dbReference type="Proteomes" id="UP000037179"/>
    </source>
</evidence>
<dbReference type="Pfam" id="PF01243">
    <property type="entry name" value="PNPOx_N"/>
    <property type="match status" value="1"/>
</dbReference>